<evidence type="ECO:0000313" key="1">
    <source>
        <dbReference type="EMBL" id="DAF59330.1"/>
    </source>
</evidence>
<dbReference type="EMBL" id="BK032768">
    <property type="protein sequence ID" value="DAF59330.1"/>
    <property type="molecule type" value="Genomic_DNA"/>
</dbReference>
<sequence length="99" mass="11498">MNPEEAIKILKERIELTKKVWSNVPEIIEYREALELAVKALQVQIPMKPDNIESILDFSGKYYTSKGNCPVCTRKGLYKSDFWCNKCGQKLDWSEENGR</sequence>
<accession>A0A8S5T9A2</accession>
<organism evidence="1">
    <name type="scientific">Siphoviridae sp. ctAsH36</name>
    <dbReference type="NCBI Taxonomy" id="2827799"/>
    <lineage>
        <taxon>Viruses</taxon>
        <taxon>Duplodnaviria</taxon>
        <taxon>Heunggongvirae</taxon>
        <taxon>Uroviricota</taxon>
        <taxon>Caudoviricetes</taxon>
    </lineage>
</organism>
<reference evidence="1" key="1">
    <citation type="journal article" date="2021" name="Proc. Natl. Acad. Sci. U.S.A.">
        <title>A Catalog of Tens of Thousands of Viruses from Human Metagenomes Reveals Hidden Associations with Chronic Diseases.</title>
        <authorList>
            <person name="Tisza M.J."/>
            <person name="Buck C.B."/>
        </authorList>
    </citation>
    <scope>NUCLEOTIDE SEQUENCE</scope>
    <source>
        <strain evidence="1">CtAsH36</strain>
    </source>
</reference>
<name>A0A8S5T9A2_9CAUD</name>
<proteinExistence type="predicted"/>
<protein>
    <submittedName>
        <fullName evidence="1">Cysteine-rich protein</fullName>
    </submittedName>
</protein>